<proteinExistence type="predicted"/>
<keyword evidence="1" id="KW-1133">Transmembrane helix</keyword>
<accession>A0ABU7W2N6</accession>
<comment type="caution">
    <text evidence="3">The sequence shown here is derived from an EMBL/GenBank/DDBJ whole genome shotgun (WGS) entry which is preliminary data.</text>
</comment>
<feature type="transmembrane region" description="Helical" evidence="1">
    <location>
        <begin position="93"/>
        <end position="115"/>
    </location>
</feature>
<gene>
    <name evidence="3" type="ORF">V1468_04320</name>
</gene>
<dbReference type="SMART" id="SM00850">
    <property type="entry name" value="LytTR"/>
    <property type="match status" value="1"/>
</dbReference>
<dbReference type="RefSeq" id="WP_331809012.1">
    <property type="nucleotide sequence ID" value="NZ_JAZHOU010000001.1"/>
</dbReference>
<feature type="transmembrane region" description="Helical" evidence="1">
    <location>
        <begin position="21"/>
        <end position="38"/>
    </location>
</feature>
<evidence type="ECO:0000256" key="1">
    <source>
        <dbReference type="SAM" id="Phobius"/>
    </source>
</evidence>
<dbReference type="GO" id="GO:0003677">
    <property type="term" value="F:DNA binding"/>
    <property type="evidence" value="ECO:0007669"/>
    <property type="project" value="UniProtKB-KW"/>
</dbReference>
<keyword evidence="4" id="KW-1185">Reference proteome</keyword>
<sequence length="297" mass="35032">MKISEFLEQPFFYFNDKRSKWIYIVSAVVFSHVFLLFFQPYGISEEMSNPANPTFHKFLFFFSIAISTFLALGLSQFVLRQVFDYQKVNNKKYLYWVLFEALLLLVINFGLSFIIPDLGNDFEQELNIWFQLKMYPKVLMILLFPFLGSVVYVAIIQMQSEIQELDHRLKNFKERFTTLDTTKQVVFYDENNHPDLKLNLEDILYLESSNQYVLVYYGKSDDVKKHIIRNRLKHILLQTEDLPIEQCHRSFAVNLLKVNSMKKISGKLFLIIETSDSKVKIPVSKSFSEAIKKAFEA</sequence>
<protein>
    <submittedName>
        <fullName evidence="3">LytTR family DNA-binding domain-containing protein</fullName>
    </submittedName>
</protein>
<feature type="domain" description="HTH LytTR-type" evidence="2">
    <location>
        <begin position="193"/>
        <end position="296"/>
    </location>
</feature>
<dbReference type="Proteomes" id="UP001356704">
    <property type="component" value="Unassembled WGS sequence"/>
</dbReference>
<dbReference type="EMBL" id="JAZHOU010000001">
    <property type="protein sequence ID" value="MEF3078221.1"/>
    <property type="molecule type" value="Genomic_DNA"/>
</dbReference>
<feature type="transmembrane region" description="Helical" evidence="1">
    <location>
        <begin position="135"/>
        <end position="155"/>
    </location>
</feature>
<evidence type="ECO:0000313" key="3">
    <source>
        <dbReference type="EMBL" id="MEF3078221.1"/>
    </source>
</evidence>
<evidence type="ECO:0000313" key="4">
    <source>
        <dbReference type="Proteomes" id="UP001356704"/>
    </source>
</evidence>
<keyword evidence="1" id="KW-0812">Transmembrane</keyword>
<dbReference type="Pfam" id="PF04397">
    <property type="entry name" value="LytTR"/>
    <property type="match status" value="1"/>
</dbReference>
<dbReference type="InterPro" id="IPR007492">
    <property type="entry name" value="LytTR_DNA-bd_dom"/>
</dbReference>
<keyword evidence="3" id="KW-0238">DNA-binding</keyword>
<dbReference type="Gene3D" id="2.40.50.1020">
    <property type="entry name" value="LytTr DNA-binding domain"/>
    <property type="match status" value="1"/>
</dbReference>
<keyword evidence="1" id="KW-0472">Membrane</keyword>
<reference evidence="3 4" key="1">
    <citation type="submission" date="2024-02" db="EMBL/GenBank/DDBJ databases">
        <title>Winogradskyella poriferorum JCM 12885.</title>
        <authorList>
            <person name="Zhang D.-F."/>
            <person name="Fu Z.-Y."/>
        </authorList>
    </citation>
    <scope>NUCLEOTIDE SEQUENCE [LARGE SCALE GENOMIC DNA]</scope>
    <source>
        <strain evidence="3 4">JCM 12885</strain>
    </source>
</reference>
<organism evidence="3 4">
    <name type="scientific">Winogradskyella poriferorum</name>
    <dbReference type="NCBI Taxonomy" id="307627"/>
    <lineage>
        <taxon>Bacteria</taxon>
        <taxon>Pseudomonadati</taxon>
        <taxon>Bacteroidota</taxon>
        <taxon>Flavobacteriia</taxon>
        <taxon>Flavobacteriales</taxon>
        <taxon>Flavobacteriaceae</taxon>
        <taxon>Winogradskyella</taxon>
    </lineage>
</organism>
<feature type="transmembrane region" description="Helical" evidence="1">
    <location>
        <begin position="58"/>
        <end position="79"/>
    </location>
</feature>
<name>A0ABU7W2N6_9FLAO</name>
<evidence type="ECO:0000259" key="2">
    <source>
        <dbReference type="SMART" id="SM00850"/>
    </source>
</evidence>